<dbReference type="CDD" id="cd00024">
    <property type="entry name" value="CD_CSD"/>
    <property type="match status" value="1"/>
</dbReference>
<feature type="region of interest" description="Disordered" evidence="1">
    <location>
        <begin position="545"/>
        <end position="572"/>
    </location>
</feature>
<name>A0A550CZ38_9AGAR</name>
<dbReference type="SUPFAM" id="SSF54160">
    <property type="entry name" value="Chromo domain-like"/>
    <property type="match status" value="1"/>
</dbReference>
<dbReference type="GO" id="GO:0006338">
    <property type="term" value="P:chromatin remodeling"/>
    <property type="evidence" value="ECO:0007669"/>
    <property type="project" value="UniProtKB-ARBA"/>
</dbReference>
<gene>
    <name evidence="3" type="ORF">BD626DRAFT_563754</name>
</gene>
<dbReference type="InterPro" id="IPR000953">
    <property type="entry name" value="Chromo/chromo_shadow_dom"/>
</dbReference>
<feature type="region of interest" description="Disordered" evidence="1">
    <location>
        <begin position="1336"/>
        <end position="1362"/>
    </location>
</feature>
<feature type="compositionally biased region" description="Basic residues" evidence="1">
    <location>
        <begin position="495"/>
        <end position="505"/>
    </location>
</feature>
<evidence type="ECO:0000259" key="2">
    <source>
        <dbReference type="PROSITE" id="PS50013"/>
    </source>
</evidence>
<proteinExistence type="predicted"/>
<dbReference type="Gene3D" id="2.40.50.40">
    <property type="match status" value="1"/>
</dbReference>
<feature type="region of interest" description="Disordered" evidence="1">
    <location>
        <begin position="1009"/>
        <end position="1029"/>
    </location>
</feature>
<feature type="compositionally biased region" description="Low complexity" evidence="1">
    <location>
        <begin position="1010"/>
        <end position="1026"/>
    </location>
</feature>
<dbReference type="EMBL" id="VDMD01000001">
    <property type="protein sequence ID" value="TRM70065.1"/>
    <property type="molecule type" value="Genomic_DNA"/>
</dbReference>
<dbReference type="OrthoDB" id="3061143at2759"/>
<feature type="compositionally biased region" description="Basic residues" evidence="1">
    <location>
        <begin position="1345"/>
        <end position="1362"/>
    </location>
</feature>
<dbReference type="Proteomes" id="UP000320762">
    <property type="component" value="Unassembled WGS sequence"/>
</dbReference>
<keyword evidence="4" id="KW-1185">Reference proteome</keyword>
<evidence type="ECO:0000256" key="1">
    <source>
        <dbReference type="SAM" id="MobiDB-lite"/>
    </source>
</evidence>
<organism evidence="3 4">
    <name type="scientific">Schizophyllum amplum</name>
    <dbReference type="NCBI Taxonomy" id="97359"/>
    <lineage>
        <taxon>Eukaryota</taxon>
        <taxon>Fungi</taxon>
        <taxon>Dikarya</taxon>
        <taxon>Basidiomycota</taxon>
        <taxon>Agaricomycotina</taxon>
        <taxon>Agaricomycetes</taxon>
        <taxon>Agaricomycetidae</taxon>
        <taxon>Agaricales</taxon>
        <taxon>Schizophyllaceae</taxon>
        <taxon>Schizophyllum</taxon>
    </lineage>
</organism>
<dbReference type="PROSITE" id="PS50013">
    <property type="entry name" value="CHROMO_2"/>
    <property type="match status" value="1"/>
</dbReference>
<comment type="caution">
    <text evidence="3">The sequence shown here is derived from an EMBL/GenBank/DDBJ whole genome shotgun (WGS) entry which is preliminary data.</text>
</comment>
<feature type="domain" description="Chromo" evidence="2">
    <location>
        <begin position="580"/>
        <end position="627"/>
    </location>
</feature>
<evidence type="ECO:0000313" key="4">
    <source>
        <dbReference type="Proteomes" id="UP000320762"/>
    </source>
</evidence>
<reference evidence="3 4" key="1">
    <citation type="journal article" date="2019" name="New Phytol.">
        <title>Comparative genomics reveals unique wood-decay strategies and fruiting body development in the Schizophyllaceae.</title>
        <authorList>
            <person name="Almasi E."/>
            <person name="Sahu N."/>
            <person name="Krizsan K."/>
            <person name="Balint B."/>
            <person name="Kovacs G.M."/>
            <person name="Kiss B."/>
            <person name="Cseklye J."/>
            <person name="Drula E."/>
            <person name="Henrissat B."/>
            <person name="Nagy I."/>
            <person name="Chovatia M."/>
            <person name="Adam C."/>
            <person name="LaButti K."/>
            <person name="Lipzen A."/>
            <person name="Riley R."/>
            <person name="Grigoriev I.V."/>
            <person name="Nagy L.G."/>
        </authorList>
    </citation>
    <scope>NUCLEOTIDE SEQUENCE [LARGE SCALE GENOMIC DNA]</scope>
    <source>
        <strain evidence="3 4">NL-1724</strain>
    </source>
</reference>
<evidence type="ECO:0000313" key="3">
    <source>
        <dbReference type="EMBL" id="TRM70065.1"/>
    </source>
</evidence>
<accession>A0A550CZ38</accession>
<dbReference type="InterPro" id="IPR016197">
    <property type="entry name" value="Chromo-like_dom_sf"/>
</dbReference>
<protein>
    <recommendedName>
        <fullName evidence="2">Chromo domain-containing protein</fullName>
    </recommendedName>
</protein>
<feature type="compositionally biased region" description="Acidic residues" evidence="1">
    <location>
        <begin position="558"/>
        <end position="572"/>
    </location>
</feature>
<feature type="region of interest" description="Disordered" evidence="1">
    <location>
        <begin position="485"/>
        <end position="516"/>
    </location>
</feature>
<sequence length="1362" mass="148962">MAARKEWARTLEIPQGPNSDMESLGLVDVGYGDVVFGRSLGASDSSEDMLQCWNMRQSEYDSSVYEKLRDIRDRLLGSREARVANNGRTDLEMDPTNVRTRGRTCFAFGNTLQKPRNVAQPTVGGRPDVVSEEKRALRSDVVFHTTAVGVHALRTREPAMYAAMDAHAEVINLPRIGVAENCAYTSIQVNVHPAVTYKSVSGMKKSMGKSGDSHLDEHDSHGALSTMIATPDIPDDYEGGRFHLLELGFYVRLDQPTVFCFSSLFTHGGTPPIAPPGCDTPALWATRCNIILYSNRYMHEGNTFYSLAAMPGAPDGDDEDGGTTLRIIRTSPAICSPLHESLAPSAVVKDSLFILDGKTIMSEQALADFTARAMTQYLVSVMRQLGHGMSIDANQILGGIKLNSAGNQISLSPWNLGPDGSQFQLYPLQSEGKDAAIAGHPTRHSATLGWLKHCGARAKFIPQIAAQYDVHGNHIATLEKYGFSADDGVEQPRKPAARKAHKAAPRHTADPGSATIKHSTQPAVAQMLGSASFLTRATARSVKAIQSGAGAHPSGQDSDADVDEEASYDLDDNDEDMEDYEVQAIVGHRLPQNSFQYEYCVLWEGTDETAWKPLSDLGSCDDLVTKYNIMHGIIGEMRPLDEGGPDTDIVMEDAASNSTPAAVGSNTGSPLMEPEEMDVDEEEQSTSLKQTNALIPIICELANKPFVVAANIFSQACSAIAAGRGKPGAEADDINSLNSFGRPLEDAFTSLVQGVPLFKINLSAAQLMGVVPAVHSVLALEHHSQISEADNLLRQHYVRSLTYAVFAHGSMDARGDQPWVEQLYDWSLAAVDDPTAFLEDGQTHIKFDPAACDSALQAAAYLLPVGPLEQHIITTEQQKRSKQACDIIQKVISHWFGLHTTPMEQRDTRYIFCCALLEAYGSPSALLLPAIWDIFKRPVGAQLLRPHRSRRPIEQWDVKALTTQTSELPIANKTHAQHDDACKDLHDFEALVEAYKAARLGDYQKRRTRAPPSAVVAPSSLPAGPSTAVPADAEEVLPSALEDAGAHFMRFLRELAPLCKPDISSDTYNNFQKFVNADRDGLLPFRELAPTRARLREAGGWLNLATVQTESGAFSALLNRNVLFNSNMGRQHNGYFAHKDDFWAWRKTNGGKDDQYCNQVAYGATNFRSITNADSCWAQAQTLASEIEHGHPGTPNAYTFRKITEAIHNLPIPACGELIAFLLAGDLVYCGAAPMPSFEEIWRFSKAGALRGLGKLGLPHRLRPEILQSFETLYNLVDTQLTAEEKGQWGWDRLMFEHALCKYSKCLIKFRTQGWCSCLLCKKAGSCTCPKCITKKKKEESKGVTKAKARSTTKGKGKQVAA</sequence>